<dbReference type="Proteomes" id="UP000235392">
    <property type="component" value="Unassembled WGS sequence"/>
</dbReference>
<dbReference type="AlphaFoldDB" id="A0A2N5UNH4"/>
<gene>
    <name evidence="4" type="ORF">PCANC_15311</name>
    <name evidence="2" type="ORF">PCASD_17972</name>
    <name evidence="3" type="ORF">PCASD_18256</name>
</gene>
<dbReference type="EMBL" id="PGCI01000768">
    <property type="protein sequence ID" value="PLW16592.1"/>
    <property type="molecule type" value="Genomic_DNA"/>
</dbReference>
<evidence type="ECO:0000256" key="1">
    <source>
        <dbReference type="SAM" id="SignalP"/>
    </source>
</evidence>
<feature type="chain" id="PRO_5015083879" evidence="1">
    <location>
        <begin position="23"/>
        <end position="266"/>
    </location>
</feature>
<comment type="caution">
    <text evidence="4">The sequence shown here is derived from an EMBL/GenBank/DDBJ whole genome shotgun (WGS) entry which is preliminary data.</text>
</comment>
<dbReference type="Proteomes" id="UP000235388">
    <property type="component" value="Unassembled WGS sequence"/>
</dbReference>
<evidence type="ECO:0000313" key="4">
    <source>
        <dbReference type="EMBL" id="PLW39308.1"/>
    </source>
</evidence>
<evidence type="ECO:0000313" key="2">
    <source>
        <dbReference type="EMBL" id="PLW16592.1"/>
    </source>
</evidence>
<keyword evidence="5" id="KW-1185">Reference proteome</keyword>
<evidence type="ECO:0000313" key="3">
    <source>
        <dbReference type="EMBL" id="PLW30192.1"/>
    </source>
</evidence>
<sequence length="266" mass="28392">MFSRAVSMGGLLVAAISLTAQAYPGDLVARSFNSFDQYPSYNQLNQFNQPYSQTSIQTQTSQETETFVASWKSLSQQFSQTQNDFEQQTSVAVAYQSVQTLIRTYRSTVSSYQACGGTNSLAQAGFQNQFQQSVTEMFTSYQSIVVTYKRTYSNTKHSSYFSSAFQEMSSFGSFCQNISSGLRVDLRGLLGQRGLTLNILAQIGLNLFGHSAGVQLGGSFGGGLFGGGGAIGGGAIGRGAFGGPGSFGGGFYGGRGRGGAWRRSIN</sequence>
<feature type="signal peptide" evidence="1">
    <location>
        <begin position="1"/>
        <end position="22"/>
    </location>
</feature>
<name>A0A2N5UNH4_9BASI</name>
<proteinExistence type="predicted"/>
<accession>A0A2N5UNH4</accession>
<keyword evidence="1" id="KW-0732">Signal</keyword>
<dbReference type="EMBL" id="PGCJ01000196">
    <property type="protein sequence ID" value="PLW39308.1"/>
    <property type="molecule type" value="Genomic_DNA"/>
</dbReference>
<evidence type="ECO:0000313" key="5">
    <source>
        <dbReference type="Proteomes" id="UP000235388"/>
    </source>
</evidence>
<reference evidence="5 6" key="1">
    <citation type="submission" date="2017-11" db="EMBL/GenBank/DDBJ databases">
        <title>De novo assembly and phasing of dikaryotic genomes from two isolates of Puccinia coronata f. sp. avenae, the causal agent of oat crown rust.</title>
        <authorList>
            <person name="Miller M.E."/>
            <person name="Zhang Y."/>
            <person name="Omidvar V."/>
            <person name="Sperschneider J."/>
            <person name="Schwessinger B."/>
            <person name="Raley C."/>
            <person name="Palmer J.M."/>
            <person name="Garnica D."/>
            <person name="Upadhyaya N."/>
            <person name="Rathjen J."/>
            <person name="Taylor J.M."/>
            <person name="Park R.F."/>
            <person name="Dodds P.N."/>
            <person name="Hirsch C.D."/>
            <person name="Kianian S.F."/>
            <person name="Figueroa M."/>
        </authorList>
    </citation>
    <scope>NUCLEOTIDE SEQUENCE [LARGE SCALE GENOMIC DNA]</scope>
    <source>
        <strain evidence="4">12NC29</strain>
        <strain evidence="2">12SD80</strain>
    </source>
</reference>
<protein>
    <submittedName>
        <fullName evidence="4">Uncharacterized protein</fullName>
    </submittedName>
</protein>
<dbReference type="EMBL" id="PGCI01000306">
    <property type="protein sequence ID" value="PLW30192.1"/>
    <property type="molecule type" value="Genomic_DNA"/>
</dbReference>
<evidence type="ECO:0000313" key="6">
    <source>
        <dbReference type="Proteomes" id="UP000235392"/>
    </source>
</evidence>
<organism evidence="4 5">
    <name type="scientific">Puccinia coronata f. sp. avenae</name>
    <dbReference type="NCBI Taxonomy" id="200324"/>
    <lineage>
        <taxon>Eukaryota</taxon>
        <taxon>Fungi</taxon>
        <taxon>Dikarya</taxon>
        <taxon>Basidiomycota</taxon>
        <taxon>Pucciniomycotina</taxon>
        <taxon>Pucciniomycetes</taxon>
        <taxon>Pucciniales</taxon>
        <taxon>Pucciniaceae</taxon>
        <taxon>Puccinia</taxon>
    </lineage>
</organism>
<dbReference type="OrthoDB" id="2505422at2759"/>